<feature type="non-terminal residue" evidence="2">
    <location>
        <position position="1"/>
    </location>
</feature>
<feature type="domain" description="Phospholipase D-like" evidence="1">
    <location>
        <begin position="14"/>
        <end position="119"/>
    </location>
</feature>
<accession>X1UGG9</accession>
<sequence>FLSYRGWAELKPCLTAVVERGGRLRVIVRRDVRQNSPEAVEELFHLANTQVAFGLADTAFHPKDYLFHAGKKLTVLTSSANATYPGLTHNDEGGAIITHPDATNDEAALKAIGIFDRRWHNAMLVDEQ</sequence>
<dbReference type="Gene3D" id="3.30.870.10">
    <property type="entry name" value="Endonuclease Chain A"/>
    <property type="match status" value="1"/>
</dbReference>
<dbReference type="InterPro" id="IPR025202">
    <property type="entry name" value="PLD-like_dom"/>
</dbReference>
<organism evidence="2">
    <name type="scientific">marine sediment metagenome</name>
    <dbReference type="NCBI Taxonomy" id="412755"/>
    <lineage>
        <taxon>unclassified sequences</taxon>
        <taxon>metagenomes</taxon>
        <taxon>ecological metagenomes</taxon>
    </lineage>
</organism>
<proteinExistence type="predicted"/>
<reference evidence="2" key="1">
    <citation type="journal article" date="2014" name="Front. Microbiol.">
        <title>High frequency of phylogenetically diverse reductive dehalogenase-homologous genes in deep subseafloor sedimentary metagenomes.</title>
        <authorList>
            <person name="Kawai M."/>
            <person name="Futagami T."/>
            <person name="Toyoda A."/>
            <person name="Takaki Y."/>
            <person name="Nishi S."/>
            <person name="Hori S."/>
            <person name="Arai W."/>
            <person name="Tsubouchi T."/>
            <person name="Morono Y."/>
            <person name="Uchiyama I."/>
            <person name="Ito T."/>
            <person name="Fujiyama A."/>
            <person name="Inagaki F."/>
            <person name="Takami H."/>
        </authorList>
    </citation>
    <scope>NUCLEOTIDE SEQUENCE</scope>
    <source>
        <strain evidence="2">Expedition CK06-06</strain>
    </source>
</reference>
<dbReference type="SUPFAM" id="SSF56024">
    <property type="entry name" value="Phospholipase D/nuclease"/>
    <property type="match status" value="1"/>
</dbReference>
<dbReference type="EMBL" id="BARW01040161">
    <property type="protein sequence ID" value="GAJ16624.1"/>
    <property type="molecule type" value="Genomic_DNA"/>
</dbReference>
<evidence type="ECO:0000259" key="1">
    <source>
        <dbReference type="Pfam" id="PF13091"/>
    </source>
</evidence>
<comment type="caution">
    <text evidence="2">The sequence shown here is derived from an EMBL/GenBank/DDBJ whole genome shotgun (WGS) entry which is preliminary data.</text>
</comment>
<evidence type="ECO:0000313" key="2">
    <source>
        <dbReference type="EMBL" id="GAJ16624.1"/>
    </source>
</evidence>
<feature type="non-terminal residue" evidence="2">
    <location>
        <position position="128"/>
    </location>
</feature>
<dbReference type="AlphaFoldDB" id="X1UGG9"/>
<name>X1UGG9_9ZZZZ</name>
<gene>
    <name evidence="2" type="ORF">S12H4_60838</name>
</gene>
<protein>
    <recommendedName>
        <fullName evidence="1">Phospholipase D-like domain-containing protein</fullName>
    </recommendedName>
</protein>
<dbReference type="Pfam" id="PF13091">
    <property type="entry name" value="PLDc_2"/>
    <property type="match status" value="1"/>
</dbReference>